<dbReference type="PANTHER" id="PTHR38440">
    <property type="entry name" value="UPF0398 PROTEIN YPSA"/>
    <property type="match status" value="1"/>
</dbReference>
<dbReference type="RefSeq" id="WP_380533812.1">
    <property type="nucleotide sequence ID" value="NZ_JBHFAB010000004.1"/>
</dbReference>
<proteinExistence type="predicted"/>
<name>A0ABV6VSG3_9ACTN</name>
<dbReference type="PANTHER" id="PTHR38440:SF1">
    <property type="entry name" value="UPF0398 PROTEIN SPR0331"/>
    <property type="match status" value="1"/>
</dbReference>
<dbReference type="SUPFAM" id="SSF102405">
    <property type="entry name" value="MCP/YpsA-like"/>
    <property type="match status" value="1"/>
</dbReference>
<gene>
    <name evidence="1" type="ORF">ACEZDE_07720</name>
</gene>
<evidence type="ECO:0000313" key="1">
    <source>
        <dbReference type="EMBL" id="MFC1416526.1"/>
    </source>
</evidence>
<dbReference type="Gene3D" id="3.40.50.450">
    <property type="match status" value="1"/>
</dbReference>
<organism evidence="1 2">
    <name type="scientific">Streptacidiphilus cavernicola</name>
    <dbReference type="NCBI Taxonomy" id="3342716"/>
    <lineage>
        <taxon>Bacteria</taxon>
        <taxon>Bacillati</taxon>
        <taxon>Actinomycetota</taxon>
        <taxon>Actinomycetes</taxon>
        <taxon>Kitasatosporales</taxon>
        <taxon>Streptomycetaceae</taxon>
        <taxon>Streptacidiphilus</taxon>
    </lineage>
</organism>
<sequence length="161" mass="16898">MTTLAVTGHMDLTSDSVSLVRAALRSLLTERLAAGPLTGYSCIAVGSDSLFAEELLAAGGDLVVVVPSEDYRRNVVGPDHAALFDRLSTEAAKVITLPFEKAGRRAYEAANQLLLDRADGLVAVWDGQPPTGGGGTGDMVQRATAAGVRVFRIWPEGTSRS</sequence>
<accession>A0ABV6VSG3</accession>
<reference evidence="1 2" key="1">
    <citation type="submission" date="2024-09" db="EMBL/GenBank/DDBJ databases">
        <authorList>
            <person name="Lee S.D."/>
        </authorList>
    </citation>
    <scope>NUCLEOTIDE SEQUENCE [LARGE SCALE GENOMIC DNA]</scope>
    <source>
        <strain evidence="1 2">N8-3</strain>
    </source>
</reference>
<keyword evidence="2" id="KW-1185">Reference proteome</keyword>
<comment type="caution">
    <text evidence="1">The sequence shown here is derived from an EMBL/GenBank/DDBJ whole genome shotgun (WGS) entry which is preliminary data.</text>
</comment>
<dbReference type="InterPro" id="IPR010697">
    <property type="entry name" value="YspA"/>
</dbReference>
<evidence type="ECO:0000313" key="2">
    <source>
        <dbReference type="Proteomes" id="UP001592531"/>
    </source>
</evidence>
<dbReference type="EMBL" id="JBHFAB010000004">
    <property type="protein sequence ID" value="MFC1416526.1"/>
    <property type="molecule type" value="Genomic_DNA"/>
</dbReference>
<evidence type="ECO:0008006" key="3">
    <source>
        <dbReference type="Google" id="ProtNLM"/>
    </source>
</evidence>
<protein>
    <recommendedName>
        <fullName evidence="3">DUF1273 domain-containing protein</fullName>
    </recommendedName>
</protein>
<dbReference type="Proteomes" id="UP001592531">
    <property type="component" value="Unassembled WGS sequence"/>
</dbReference>